<name>A0A7C0U4D5_DESA2</name>
<proteinExistence type="predicted"/>
<organism evidence="1">
    <name type="scientific">Desulfofervidus auxilii</name>
    <dbReference type="NCBI Taxonomy" id="1621989"/>
    <lineage>
        <taxon>Bacteria</taxon>
        <taxon>Pseudomonadati</taxon>
        <taxon>Thermodesulfobacteriota</taxon>
        <taxon>Candidatus Desulfofervidia</taxon>
        <taxon>Candidatus Desulfofervidales</taxon>
        <taxon>Candidatus Desulfofervidaceae</taxon>
        <taxon>Candidatus Desulfofervidus</taxon>
    </lineage>
</organism>
<dbReference type="AlphaFoldDB" id="A0A7C0U4D5"/>
<dbReference type="EMBL" id="DRBS01000359">
    <property type="protein sequence ID" value="HDD45125.1"/>
    <property type="molecule type" value="Genomic_DNA"/>
</dbReference>
<comment type="caution">
    <text evidence="1">The sequence shown here is derived from an EMBL/GenBank/DDBJ whole genome shotgun (WGS) entry which is preliminary data.</text>
</comment>
<reference evidence="1" key="1">
    <citation type="journal article" date="2020" name="mSystems">
        <title>Genome- and Community-Level Interaction Insights into Carbon Utilization and Element Cycling Functions of Hydrothermarchaeota in Hydrothermal Sediment.</title>
        <authorList>
            <person name="Zhou Z."/>
            <person name="Liu Y."/>
            <person name="Xu W."/>
            <person name="Pan J."/>
            <person name="Luo Z.H."/>
            <person name="Li M."/>
        </authorList>
    </citation>
    <scope>NUCLEOTIDE SEQUENCE [LARGE SCALE GENOMIC DNA]</scope>
    <source>
        <strain evidence="1">HyVt-233</strain>
    </source>
</reference>
<gene>
    <name evidence="1" type="ORF">ENG63_09755</name>
</gene>
<protein>
    <submittedName>
        <fullName evidence="1">Uncharacterized protein</fullName>
    </submittedName>
</protein>
<accession>A0A7C0U4D5</accession>
<dbReference type="Proteomes" id="UP000886289">
    <property type="component" value="Unassembled WGS sequence"/>
</dbReference>
<sequence length="88" mass="10498">MKLIELVFKHKKETIAITKMAQSENLNAEFINKCDIVIYYRNDTNFDNSIRIEFKHVKELLELLKLINDYLEGKKKIDERKIIDLGKK</sequence>
<evidence type="ECO:0000313" key="1">
    <source>
        <dbReference type="EMBL" id="HDD45125.1"/>
    </source>
</evidence>